<evidence type="ECO:0000256" key="6">
    <source>
        <dbReference type="ARBA" id="ARBA00023136"/>
    </source>
</evidence>
<dbReference type="EMBL" id="KN881942">
    <property type="protein sequence ID" value="KIY47384.1"/>
    <property type="molecule type" value="Genomic_DNA"/>
</dbReference>
<feature type="domain" description="10TM putative phosphate transporter extracellular tail" evidence="10">
    <location>
        <begin position="896"/>
        <end position="962"/>
    </location>
</feature>
<evidence type="ECO:0000313" key="14">
    <source>
        <dbReference type="Proteomes" id="UP000054144"/>
    </source>
</evidence>
<organism evidence="13 14">
    <name type="scientific">Fistulina hepatica ATCC 64428</name>
    <dbReference type="NCBI Taxonomy" id="1128425"/>
    <lineage>
        <taxon>Eukaryota</taxon>
        <taxon>Fungi</taxon>
        <taxon>Dikarya</taxon>
        <taxon>Basidiomycota</taxon>
        <taxon>Agaricomycotina</taxon>
        <taxon>Agaricomycetes</taxon>
        <taxon>Agaricomycetidae</taxon>
        <taxon>Agaricales</taxon>
        <taxon>Fistulinaceae</taxon>
        <taxon>Fistulina</taxon>
    </lineage>
</organism>
<feature type="non-terminal residue" evidence="13">
    <location>
        <position position="966"/>
    </location>
</feature>
<feature type="transmembrane region" description="Helical" evidence="8">
    <location>
        <begin position="637"/>
        <end position="669"/>
    </location>
</feature>
<evidence type="ECO:0000259" key="10">
    <source>
        <dbReference type="Pfam" id="PF12621"/>
    </source>
</evidence>
<reference evidence="13 14" key="1">
    <citation type="journal article" date="2015" name="Fungal Genet. Biol.">
        <title>Evolution of novel wood decay mechanisms in Agaricales revealed by the genome sequences of Fistulina hepatica and Cylindrobasidium torrendii.</title>
        <authorList>
            <person name="Floudas D."/>
            <person name="Held B.W."/>
            <person name="Riley R."/>
            <person name="Nagy L.G."/>
            <person name="Koehler G."/>
            <person name="Ransdell A.S."/>
            <person name="Younus H."/>
            <person name="Chow J."/>
            <person name="Chiniquy J."/>
            <person name="Lipzen A."/>
            <person name="Tritt A."/>
            <person name="Sun H."/>
            <person name="Haridas S."/>
            <person name="LaButti K."/>
            <person name="Ohm R.A."/>
            <person name="Kues U."/>
            <person name="Blanchette R.A."/>
            <person name="Grigoriev I.V."/>
            <person name="Minto R.E."/>
            <person name="Hibbett D.S."/>
        </authorList>
    </citation>
    <scope>NUCLEOTIDE SEQUENCE [LARGE SCALE GENOMIC DNA]</scope>
    <source>
        <strain evidence="13 14">ATCC 64428</strain>
    </source>
</reference>
<dbReference type="AlphaFoldDB" id="A0A0D7AAG0"/>
<dbReference type="PANTHER" id="PTHR13018">
    <property type="entry name" value="PROBABLE MEMBRANE PROTEIN DUF221-RELATED"/>
    <property type="match status" value="1"/>
</dbReference>
<evidence type="ECO:0000256" key="8">
    <source>
        <dbReference type="SAM" id="Phobius"/>
    </source>
</evidence>
<comment type="subcellular location">
    <subcellularLocation>
        <location evidence="1">Membrane</location>
        <topology evidence="1">Multi-pass membrane protein</topology>
    </subcellularLocation>
</comment>
<dbReference type="GO" id="GO:0005886">
    <property type="term" value="C:plasma membrane"/>
    <property type="evidence" value="ECO:0007669"/>
    <property type="project" value="TreeGrafter"/>
</dbReference>
<dbReference type="Pfam" id="PF14703">
    <property type="entry name" value="PHM7_cyt"/>
    <property type="match status" value="1"/>
</dbReference>
<feature type="region of interest" description="Disordered" evidence="7">
    <location>
        <begin position="896"/>
        <end position="916"/>
    </location>
</feature>
<feature type="transmembrane region" description="Helical" evidence="8">
    <location>
        <begin position="549"/>
        <end position="575"/>
    </location>
</feature>
<dbReference type="InterPro" id="IPR003864">
    <property type="entry name" value="CSC1/OSCA1-like_7TM"/>
</dbReference>
<accession>A0A0D7AAG0</accession>
<evidence type="ECO:0000256" key="3">
    <source>
        <dbReference type="ARBA" id="ARBA00022448"/>
    </source>
</evidence>
<evidence type="ECO:0000313" key="13">
    <source>
        <dbReference type="EMBL" id="KIY47384.1"/>
    </source>
</evidence>
<dbReference type="OrthoDB" id="1076608at2759"/>
<dbReference type="InterPro" id="IPR027815">
    <property type="entry name" value="CSC1/OSCA1-like_cyt"/>
</dbReference>
<evidence type="ECO:0000259" key="12">
    <source>
        <dbReference type="Pfam" id="PF14703"/>
    </source>
</evidence>
<evidence type="ECO:0000256" key="1">
    <source>
        <dbReference type="ARBA" id="ARBA00004141"/>
    </source>
</evidence>
<dbReference type="PANTHER" id="PTHR13018:SF143">
    <property type="entry name" value="CSC1_OSCA1-LIKE 7TM REGION DOMAIN-CONTAINING PROTEIN"/>
    <property type="match status" value="1"/>
</dbReference>
<feature type="region of interest" description="Disordered" evidence="7">
    <location>
        <begin position="830"/>
        <end position="861"/>
    </location>
</feature>
<feature type="transmembrane region" description="Helical" evidence="8">
    <location>
        <begin position="758"/>
        <end position="777"/>
    </location>
</feature>
<feature type="non-terminal residue" evidence="13">
    <location>
        <position position="1"/>
    </location>
</feature>
<feature type="transmembrane region" description="Helical" evidence="8">
    <location>
        <begin position="595"/>
        <end position="617"/>
    </location>
</feature>
<gene>
    <name evidence="13" type="ORF">FISHEDRAFT_23388</name>
</gene>
<evidence type="ECO:0000259" key="9">
    <source>
        <dbReference type="Pfam" id="PF02714"/>
    </source>
</evidence>
<dbReference type="Pfam" id="PF02714">
    <property type="entry name" value="RSN1_7TM"/>
    <property type="match status" value="1"/>
</dbReference>
<keyword evidence="5 8" id="KW-1133">Transmembrane helix</keyword>
<feature type="transmembrane region" description="Helical" evidence="8">
    <location>
        <begin position="502"/>
        <end position="529"/>
    </location>
</feature>
<dbReference type="InterPro" id="IPR045122">
    <property type="entry name" value="Csc1-like"/>
</dbReference>
<feature type="transmembrane region" description="Helical" evidence="8">
    <location>
        <begin position="109"/>
        <end position="128"/>
    </location>
</feature>
<protein>
    <submittedName>
        <fullName evidence="13">DUF221-domain-containing protein</fullName>
    </submittedName>
</protein>
<feature type="domain" description="CSC1/OSCA1-like cytosolic" evidence="12">
    <location>
        <begin position="205"/>
        <end position="356"/>
    </location>
</feature>
<dbReference type="InterPro" id="IPR022257">
    <property type="entry name" value="PHM7_ext"/>
</dbReference>
<keyword evidence="3" id="KW-0813">Transport</keyword>
<feature type="domain" description="CSC1/OSCA1-like N-terminal transmembrane" evidence="11">
    <location>
        <begin position="7"/>
        <end position="181"/>
    </location>
</feature>
<comment type="similarity">
    <text evidence="2">Belongs to the CSC1 (TC 1.A.17) family.</text>
</comment>
<feature type="transmembrane region" description="Helical" evidence="8">
    <location>
        <begin position="690"/>
        <end position="710"/>
    </location>
</feature>
<feature type="region of interest" description="Disordered" evidence="7">
    <location>
        <begin position="357"/>
        <end position="380"/>
    </location>
</feature>
<keyword evidence="6 8" id="KW-0472">Membrane</keyword>
<evidence type="ECO:0000256" key="4">
    <source>
        <dbReference type="ARBA" id="ARBA00022692"/>
    </source>
</evidence>
<name>A0A0D7AAG0_9AGAR</name>
<evidence type="ECO:0000256" key="2">
    <source>
        <dbReference type="ARBA" id="ARBA00007779"/>
    </source>
</evidence>
<feature type="transmembrane region" description="Helical" evidence="8">
    <location>
        <begin position="6"/>
        <end position="28"/>
    </location>
</feature>
<evidence type="ECO:0000256" key="7">
    <source>
        <dbReference type="SAM" id="MobiDB-lite"/>
    </source>
</evidence>
<dbReference type="Proteomes" id="UP000054144">
    <property type="component" value="Unassembled WGS sequence"/>
</dbReference>
<dbReference type="InterPro" id="IPR032880">
    <property type="entry name" value="CSC1/OSCA1-like_N"/>
</dbReference>
<dbReference type="Pfam" id="PF13967">
    <property type="entry name" value="RSN1_TM"/>
    <property type="match status" value="1"/>
</dbReference>
<feature type="transmembrane region" description="Helical" evidence="8">
    <location>
        <begin position="160"/>
        <end position="178"/>
    </location>
</feature>
<feature type="transmembrane region" description="Helical" evidence="8">
    <location>
        <begin position="716"/>
        <end position="737"/>
    </location>
</feature>
<dbReference type="Pfam" id="PF12621">
    <property type="entry name" value="PHM7_ext"/>
    <property type="match status" value="1"/>
</dbReference>
<keyword evidence="4 8" id="KW-0812">Transmembrane</keyword>
<evidence type="ECO:0000259" key="11">
    <source>
        <dbReference type="Pfam" id="PF13967"/>
    </source>
</evidence>
<feature type="region of interest" description="Disordered" evidence="7">
    <location>
        <begin position="936"/>
        <end position="966"/>
    </location>
</feature>
<evidence type="ECO:0000256" key="5">
    <source>
        <dbReference type="ARBA" id="ARBA00022989"/>
    </source>
</evidence>
<proteinExistence type="inferred from homology"/>
<sequence>SASTATFLTALVFNAIVFAVEIGAFTVLRPYFRAVYEPRTYVPPPSKRATPISDGFKSSKTPNSALSRTTTTVVASAYTFFRWPLVVLHADYNDAIRTNGMDAYFFLRYLRMMTVIFFPIWIISWIILLPVTAAGESEAGTDGLDRLDFGNVQPNKQLRYIAHIILVYLFTVWIFYVIRRELSHFIVKRQQYLISPKHANTVQANTILVTGIPTKYLDYKLLFDLFKDLPGGVKTIWINRDLRELPDVYDRQLNACSKLESAETALLKTAMKAIAADAKAKAKAEGKEQSAADLEAGVRAGTLDLEALVPQDERPTHKLGFLGLFGEKVDTIQWARKEIAETRELLAAGRASIEASTLKETRDAPDIAGAATGDESGTGEITMAAPVSDESPSEDVQQQQRSGGAFAAIGVVAGKGKNVAAKGVGVAGRLVGVKDDNPTKEYPLQNSAFITFNKQIAAQLAAQVLLHHAPYRMTDVYIEMAPGDVIWANLNLNPYEQKVRILISYAITAALIIFWALPVAFIGIISNIYTVCSAVSWLNWICNLPSVVVGIISGILPPVLLAVLMMLLPIVLRLLARFEGIPKYTGLELSLMSRFYIFVIVHSFLIVAVSSGIIPAINQIVNDPTSIPTLLAEKLPLSSIFFLTYVLLQGLSGVAGGFLNIVSLIIYYAKLYILGSTPRAVYGIKYSLGSVTWGTTFPGIGLITAIALGYSIISPIINGLACFTFAGFYFLYKYLFLWQYQQATDTGGLFFPKAIQHIFVGLYVQQVVLCALFFLARDQNNKASAIPEGALMIVLIILTICFHLLMNGSYGPLINALPLTLKNKTYGYNEAQGSTPESAGRAFTRDSDDQSPADEADASIKMKDYVSARNTSLGSAANNERSDDDAPLRAAAVHRPPPAEDEYGFAHPAASRPQPTIWIPRDEYGLYRAEEQACLDESVDASSEGAEMSKSGKVDISAPPPDLYRE</sequence>
<keyword evidence="14" id="KW-1185">Reference proteome</keyword>
<feature type="domain" description="CSC1/OSCA1-like 7TM region" evidence="9">
    <location>
        <begin position="501"/>
        <end position="773"/>
    </location>
</feature>
<dbReference type="GO" id="GO:0005227">
    <property type="term" value="F:calcium-activated cation channel activity"/>
    <property type="evidence" value="ECO:0007669"/>
    <property type="project" value="InterPro"/>
</dbReference>
<feature type="transmembrane region" description="Helical" evidence="8">
    <location>
        <begin position="789"/>
        <end position="806"/>
    </location>
</feature>